<dbReference type="Gramene" id="evm.model.09.1149">
    <property type="protein sequence ID" value="cds.evm.model.09.1149"/>
    <property type="gene ID" value="evm.TU.09.1149"/>
</dbReference>
<reference evidence="2" key="2">
    <citation type="submission" date="2021-03" db="UniProtKB">
        <authorList>
            <consortium name="EnsemblPlants"/>
        </authorList>
    </citation>
    <scope>IDENTIFICATION</scope>
</reference>
<dbReference type="EMBL" id="UZAU01000754">
    <property type="status" value="NOT_ANNOTATED_CDS"/>
    <property type="molecule type" value="Genomic_DNA"/>
</dbReference>
<organism evidence="2 3">
    <name type="scientific">Cannabis sativa</name>
    <name type="common">Hemp</name>
    <name type="synonym">Marijuana</name>
    <dbReference type="NCBI Taxonomy" id="3483"/>
    <lineage>
        <taxon>Eukaryota</taxon>
        <taxon>Viridiplantae</taxon>
        <taxon>Streptophyta</taxon>
        <taxon>Embryophyta</taxon>
        <taxon>Tracheophyta</taxon>
        <taxon>Spermatophyta</taxon>
        <taxon>Magnoliopsida</taxon>
        <taxon>eudicotyledons</taxon>
        <taxon>Gunneridae</taxon>
        <taxon>Pentapetalae</taxon>
        <taxon>rosids</taxon>
        <taxon>fabids</taxon>
        <taxon>Rosales</taxon>
        <taxon>Cannabaceae</taxon>
        <taxon>Cannabis</taxon>
    </lineage>
</organism>
<dbReference type="AlphaFoldDB" id="A0A803QDI5"/>
<feature type="compositionally biased region" description="Basic and acidic residues" evidence="1">
    <location>
        <begin position="120"/>
        <end position="135"/>
    </location>
</feature>
<dbReference type="EnsemblPlants" id="evm.model.09.1149">
    <property type="protein sequence ID" value="cds.evm.model.09.1149"/>
    <property type="gene ID" value="evm.TU.09.1149"/>
</dbReference>
<name>A0A803QDI5_CANSA</name>
<keyword evidence="3" id="KW-1185">Reference proteome</keyword>
<dbReference type="Proteomes" id="UP000596661">
    <property type="component" value="Chromosome 9"/>
</dbReference>
<feature type="compositionally biased region" description="Polar residues" evidence="1">
    <location>
        <begin position="108"/>
        <end position="117"/>
    </location>
</feature>
<evidence type="ECO:0000256" key="1">
    <source>
        <dbReference type="SAM" id="MobiDB-lite"/>
    </source>
</evidence>
<proteinExistence type="predicted"/>
<feature type="region of interest" description="Disordered" evidence="1">
    <location>
        <begin position="86"/>
        <end position="135"/>
    </location>
</feature>
<protein>
    <submittedName>
        <fullName evidence="2">Uncharacterized protein</fullName>
    </submittedName>
</protein>
<reference evidence="2" key="1">
    <citation type="submission" date="2018-11" db="EMBL/GenBank/DDBJ databases">
        <authorList>
            <person name="Grassa J C."/>
        </authorList>
    </citation>
    <scope>NUCLEOTIDE SEQUENCE [LARGE SCALE GENOMIC DNA]</scope>
</reference>
<accession>A0A803QDI5</accession>
<evidence type="ECO:0000313" key="3">
    <source>
        <dbReference type="Proteomes" id="UP000596661"/>
    </source>
</evidence>
<evidence type="ECO:0000313" key="2">
    <source>
        <dbReference type="EnsemblPlants" id="cds.evm.model.09.1149"/>
    </source>
</evidence>
<sequence length="161" mass="17661">MAVPQMTFGGHLSWHRYLAKSFLGAILRKVQENSHYTRTHEKYATAKFQTLNIGLEEIVPRFSGTLLDAKKIVVIRSTSVDRDDIVTATSRGGSRAPGLRPPPKIPTKTGNGTSGSLTPDELHVDLGEDPMDHGGDLADLAKESEFNPEIEQLKEIAANLR</sequence>